<dbReference type="PANTHER" id="PTHR30055:SF226">
    <property type="entry name" value="HTH-TYPE TRANSCRIPTIONAL REGULATOR PKSA"/>
    <property type="match status" value="1"/>
</dbReference>
<keyword evidence="1 2" id="KW-0238">DNA-binding</keyword>
<protein>
    <submittedName>
        <fullName evidence="4">TetR/AcrR family transcriptional regulator</fullName>
    </submittedName>
</protein>
<organism evidence="4 5">
    <name type="scientific">Lichenicoccus roseus</name>
    <dbReference type="NCBI Taxonomy" id="2683649"/>
    <lineage>
        <taxon>Bacteria</taxon>
        <taxon>Pseudomonadati</taxon>
        <taxon>Pseudomonadota</taxon>
        <taxon>Alphaproteobacteria</taxon>
        <taxon>Acetobacterales</taxon>
        <taxon>Acetobacteraceae</taxon>
        <taxon>Lichenicoccus</taxon>
    </lineage>
</organism>
<dbReference type="Proteomes" id="UP000305654">
    <property type="component" value="Unassembled WGS sequence"/>
</dbReference>
<reference evidence="4 5" key="1">
    <citation type="submission" date="2019-05" db="EMBL/GenBank/DDBJ databases">
        <authorList>
            <person name="Pankratov T."/>
            <person name="Grouzdev D."/>
        </authorList>
    </citation>
    <scope>NUCLEOTIDE SEQUENCE [LARGE SCALE GENOMIC DNA]</scope>
    <source>
        <strain evidence="4 5">KEBCLARHB70R</strain>
    </source>
</reference>
<dbReference type="AlphaFoldDB" id="A0A5R9JIU9"/>
<feature type="domain" description="HTH tetR-type" evidence="3">
    <location>
        <begin position="31"/>
        <end position="91"/>
    </location>
</feature>
<dbReference type="PANTHER" id="PTHR30055">
    <property type="entry name" value="HTH-TYPE TRANSCRIPTIONAL REGULATOR RUTR"/>
    <property type="match status" value="1"/>
</dbReference>
<evidence type="ECO:0000313" key="4">
    <source>
        <dbReference type="EMBL" id="TLU74258.1"/>
    </source>
</evidence>
<dbReference type="SUPFAM" id="SSF46689">
    <property type="entry name" value="Homeodomain-like"/>
    <property type="match status" value="1"/>
</dbReference>
<dbReference type="Pfam" id="PF00440">
    <property type="entry name" value="TetR_N"/>
    <property type="match status" value="1"/>
</dbReference>
<dbReference type="InterPro" id="IPR050109">
    <property type="entry name" value="HTH-type_TetR-like_transc_reg"/>
</dbReference>
<gene>
    <name evidence="4" type="ORF">FE263_03410</name>
</gene>
<evidence type="ECO:0000256" key="1">
    <source>
        <dbReference type="ARBA" id="ARBA00023125"/>
    </source>
</evidence>
<dbReference type="GO" id="GO:0000976">
    <property type="term" value="F:transcription cis-regulatory region binding"/>
    <property type="evidence" value="ECO:0007669"/>
    <property type="project" value="TreeGrafter"/>
</dbReference>
<dbReference type="InterPro" id="IPR009057">
    <property type="entry name" value="Homeodomain-like_sf"/>
</dbReference>
<evidence type="ECO:0000313" key="5">
    <source>
        <dbReference type="Proteomes" id="UP000305654"/>
    </source>
</evidence>
<evidence type="ECO:0000259" key="3">
    <source>
        <dbReference type="PROSITE" id="PS50977"/>
    </source>
</evidence>
<dbReference type="OrthoDB" id="9808189at2"/>
<sequence>MRGSSRLFYLRVSSQMSTARTGVLPTRRRGRDRVAAILDAAAAVFAERGFDAATMTEIASAACTAIGSLYRFFPNKDLLADAVFSRYADSMLDTLDVLVLQAPLLGPEALAEALVASGLQQRPYRDAAVALADERNEGPLLRKALRASIRDKVGLILAAATGLPATQAARMAPMVLQAMKAAPVLLREGLDPEAVVAEARRMIACYVAGSMQPACTAAGR</sequence>
<comment type="caution">
    <text evidence="4">The sequence shown here is derived from an EMBL/GenBank/DDBJ whole genome shotgun (WGS) entry which is preliminary data.</text>
</comment>
<dbReference type="Gene3D" id="1.10.357.10">
    <property type="entry name" value="Tetracycline Repressor, domain 2"/>
    <property type="match status" value="1"/>
</dbReference>
<dbReference type="PRINTS" id="PR00455">
    <property type="entry name" value="HTHTETR"/>
</dbReference>
<name>A0A5R9JIU9_9PROT</name>
<evidence type="ECO:0000256" key="2">
    <source>
        <dbReference type="PROSITE-ProRule" id="PRU00335"/>
    </source>
</evidence>
<accession>A0A5R9JIU9</accession>
<keyword evidence="5" id="KW-1185">Reference proteome</keyword>
<dbReference type="EMBL" id="VCDI01000001">
    <property type="protein sequence ID" value="TLU74258.1"/>
    <property type="molecule type" value="Genomic_DNA"/>
</dbReference>
<proteinExistence type="predicted"/>
<feature type="DNA-binding region" description="H-T-H motif" evidence="2">
    <location>
        <begin position="54"/>
        <end position="73"/>
    </location>
</feature>
<dbReference type="InterPro" id="IPR001647">
    <property type="entry name" value="HTH_TetR"/>
</dbReference>
<dbReference type="GO" id="GO:0003700">
    <property type="term" value="F:DNA-binding transcription factor activity"/>
    <property type="evidence" value="ECO:0007669"/>
    <property type="project" value="TreeGrafter"/>
</dbReference>
<dbReference type="PROSITE" id="PS50977">
    <property type="entry name" value="HTH_TETR_2"/>
    <property type="match status" value="1"/>
</dbReference>